<proteinExistence type="predicted"/>
<name>A0A423FD37_9PSED</name>
<dbReference type="InterPro" id="IPR036198">
    <property type="entry name" value="Ecotin_sf"/>
</dbReference>
<dbReference type="AlphaFoldDB" id="A0A423FD37"/>
<evidence type="ECO:0000313" key="2">
    <source>
        <dbReference type="Proteomes" id="UP000283389"/>
    </source>
</evidence>
<reference evidence="1 2" key="1">
    <citation type="submission" date="2016-10" db="EMBL/GenBank/DDBJ databases">
        <title>Comparative genome analysis of multiple Pseudomonas spp. focuses on biocontrol and plant growth promoting traits.</title>
        <authorList>
            <person name="Tao X.-Y."/>
            <person name="Taylor C.G."/>
        </authorList>
    </citation>
    <scope>NUCLEOTIDE SEQUENCE [LARGE SCALE GENOMIC DNA]</scope>
    <source>
        <strain evidence="1 2">36C8</strain>
    </source>
</reference>
<dbReference type="SUPFAM" id="SSF49772">
    <property type="entry name" value="Ecotin, trypsin inhibitor"/>
    <property type="match status" value="1"/>
</dbReference>
<accession>A0A423FD37</accession>
<dbReference type="RefSeq" id="WP_123475018.1">
    <property type="nucleotide sequence ID" value="NZ_MOAZ01000005.1"/>
</dbReference>
<sequence>MTISSTVLIETFAATLHALSRGHTQTSPQDFPVERAYRKYIFNLEKEENEDELEVVIHARMAMIFDDCNLHTPPESTLIKAPIGYHFLDRPRYITTLKGCSGLKVEVCDIKLSNNVFRYCSETPIVIHAINDMHVWQEVRPKNLSTTMPSS</sequence>
<dbReference type="EMBL" id="MOAZ01000005">
    <property type="protein sequence ID" value="ROM55005.1"/>
    <property type="molecule type" value="Genomic_DNA"/>
</dbReference>
<dbReference type="Proteomes" id="UP000283389">
    <property type="component" value="Unassembled WGS sequence"/>
</dbReference>
<gene>
    <name evidence="1" type="ORF">BK649_09065</name>
</gene>
<comment type="caution">
    <text evidence="1">The sequence shown here is derived from an EMBL/GenBank/DDBJ whole genome shotgun (WGS) entry which is preliminary data.</text>
</comment>
<dbReference type="Gene3D" id="2.60.40.550">
    <property type="entry name" value="Ecotin"/>
    <property type="match status" value="1"/>
</dbReference>
<organism evidence="1 2">
    <name type="scientific">Pseudomonas canadensis</name>
    <dbReference type="NCBI Taxonomy" id="915099"/>
    <lineage>
        <taxon>Bacteria</taxon>
        <taxon>Pseudomonadati</taxon>
        <taxon>Pseudomonadota</taxon>
        <taxon>Gammaproteobacteria</taxon>
        <taxon>Pseudomonadales</taxon>
        <taxon>Pseudomonadaceae</taxon>
        <taxon>Pseudomonas</taxon>
    </lineage>
</organism>
<protein>
    <submittedName>
        <fullName evidence="1">Uncharacterized protein</fullName>
    </submittedName>
</protein>
<evidence type="ECO:0000313" key="1">
    <source>
        <dbReference type="EMBL" id="ROM55005.1"/>
    </source>
</evidence>